<feature type="domain" description="Zn(2)-C6 fungal-type" evidence="9">
    <location>
        <begin position="30"/>
        <end position="62"/>
    </location>
</feature>
<name>A0A1L9T4L1_9EURO</name>
<feature type="compositionally biased region" description="Polar residues" evidence="8">
    <location>
        <begin position="97"/>
        <end position="129"/>
    </location>
</feature>
<evidence type="ECO:0000313" key="10">
    <source>
        <dbReference type="EMBL" id="OJJ54349.1"/>
    </source>
</evidence>
<dbReference type="Pfam" id="PF04082">
    <property type="entry name" value="Fungal_trans"/>
    <property type="match status" value="1"/>
</dbReference>
<evidence type="ECO:0000256" key="6">
    <source>
        <dbReference type="ARBA" id="ARBA00023163"/>
    </source>
</evidence>
<dbReference type="SMART" id="SM00066">
    <property type="entry name" value="GAL4"/>
    <property type="match status" value="1"/>
</dbReference>
<dbReference type="PROSITE" id="PS50048">
    <property type="entry name" value="ZN2_CY6_FUNGAL_2"/>
    <property type="match status" value="1"/>
</dbReference>
<feature type="region of interest" description="Disordered" evidence="8">
    <location>
        <begin position="1"/>
        <end position="28"/>
    </location>
</feature>
<evidence type="ECO:0000256" key="2">
    <source>
        <dbReference type="ARBA" id="ARBA00022723"/>
    </source>
</evidence>
<dbReference type="InterPro" id="IPR051615">
    <property type="entry name" value="Transcr_Regulatory_Elem"/>
</dbReference>
<organism evidence="10 11">
    <name type="scientific">Aspergillus sydowii CBS 593.65</name>
    <dbReference type="NCBI Taxonomy" id="1036612"/>
    <lineage>
        <taxon>Eukaryota</taxon>
        <taxon>Fungi</taxon>
        <taxon>Dikarya</taxon>
        <taxon>Ascomycota</taxon>
        <taxon>Pezizomycotina</taxon>
        <taxon>Eurotiomycetes</taxon>
        <taxon>Eurotiomycetidae</taxon>
        <taxon>Eurotiales</taxon>
        <taxon>Aspergillaceae</taxon>
        <taxon>Aspergillus</taxon>
        <taxon>Aspergillus subgen. Nidulantes</taxon>
    </lineage>
</organism>
<feature type="compositionally biased region" description="Polar residues" evidence="8">
    <location>
        <begin position="841"/>
        <end position="863"/>
    </location>
</feature>
<gene>
    <name evidence="10" type="ORF">ASPSYDRAFT_1162509</name>
</gene>
<dbReference type="GO" id="GO:0008270">
    <property type="term" value="F:zinc ion binding"/>
    <property type="evidence" value="ECO:0007669"/>
    <property type="project" value="InterPro"/>
</dbReference>
<accession>A0A1L9T4L1</accession>
<dbReference type="RefSeq" id="XP_040698155.1">
    <property type="nucleotide sequence ID" value="XM_040840109.1"/>
</dbReference>
<feature type="compositionally biased region" description="Polar residues" evidence="8">
    <location>
        <begin position="1"/>
        <end position="20"/>
    </location>
</feature>
<dbReference type="VEuPathDB" id="FungiDB:ASPSYDRAFT_1162509"/>
<keyword evidence="11" id="KW-1185">Reference proteome</keyword>
<dbReference type="AlphaFoldDB" id="A0A1L9T4L1"/>
<dbReference type="InterPro" id="IPR007219">
    <property type="entry name" value="XnlR_reg_dom"/>
</dbReference>
<keyword evidence="6" id="KW-0804">Transcription</keyword>
<feature type="region of interest" description="Disordered" evidence="8">
    <location>
        <begin position="654"/>
        <end position="707"/>
    </location>
</feature>
<feature type="region of interest" description="Disordered" evidence="8">
    <location>
        <begin position="91"/>
        <end position="173"/>
    </location>
</feature>
<evidence type="ECO:0000256" key="3">
    <source>
        <dbReference type="ARBA" id="ARBA00022833"/>
    </source>
</evidence>
<dbReference type="InterPro" id="IPR001138">
    <property type="entry name" value="Zn2Cys6_DnaBD"/>
</dbReference>
<feature type="region of interest" description="Disordered" evidence="8">
    <location>
        <begin position="833"/>
        <end position="885"/>
    </location>
</feature>
<keyword evidence="4" id="KW-0805">Transcription regulation</keyword>
<feature type="compositionally biased region" description="Polar residues" evidence="8">
    <location>
        <begin position="682"/>
        <end position="701"/>
    </location>
</feature>
<dbReference type="PROSITE" id="PS00463">
    <property type="entry name" value="ZN2_CY6_FUNGAL_1"/>
    <property type="match status" value="1"/>
</dbReference>
<dbReference type="InterPro" id="IPR036864">
    <property type="entry name" value="Zn2-C6_fun-type_DNA-bd_sf"/>
</dbReference>
<keyword evidence="3" id="KW-0862">Zinc</keyword>
<feature type="compositionally biased region" description="Low complexity" evidence="8">
    <location>
        <begin position="156"/>
        <end position="166"/>
    </location>
</feature>
<protein>
    <recommendedName>
        <fullName evidence="9">Zn(2)-C6 fungal-type domain-containing protein</fullName>
    </recommendedName>
</protein>
<dbReference type="EMBL" id="KV878595">
    <property type="protein sequence ID" value="OJJ54349.1"/>
    <property type="molecule type" value="Genomic_DNA"/>
</dbReference>
<dbReference type="OrthoDB" id="2154091at2759"/>
<dbReference type="GO" id="GO:0006351">
    <property type="term" value="P:DNA-templated transcription"/>
    <property type="evidence" value="ECO:0007669"/>
    <property type="project" value="InterPro"/>
</dbReference>
<dbReference type="CDD" id="cd12148">
    <property type="entry name" value="fungal_TF_MHR"/>
    <property type="match status" value="1"/>
</dbReference>
<dbReference type="SMART" id="SM00906">
    <property type="entry name" value="Fungal_trans"/>
    <property type="match status" value="1"/>
</dbReference>
<keyword evidence="7" id="KW-0539">Nucleus</keyword>
<dbReference type="SUPFAM" id="SSF57701">
    <property type="entry name" value="Zn2/Cys6 DNA-binding domain"/>
    <property type="match status" value="1"/>
</dbReference>
<reference evidence="11" key="1">
    <citation type="journal article" date="2017" name="Genome Biol.">
        <title>Comparative genomics reveals high biological diversity and specific adaptations in the industrially and medically important fungal genus Aspergillus.</title>
        <authorList>
            <person name="de Vries R.P."/>
            <person name="Riley R."/>
            <person name="Wiebenga A."/>
            <person name="Aguilar-Osorio G."/>
            <person name="Amillis S."/>
            <person name="Uchima C.A."/>
            <person name="Anderluh G."/>
            <person name="Asadollahi M."/>
            <person name="Askin M."/>
            <person name="Barry K."/>
            <person name="Battaglia E."/>
            <person name="Bayram O."/>
            <person name="Benocci T."/>
            <person name="Braus-Stromeyer S.A."/>
            <person name="Caldana C."/>
            <person name="Canovas D."/>
            <person name="Cerqueira G.C."/>
            <person name="Chen F."/>
            <person name="Chen W."/>
            <person name="Choi C."/>
            <person name="Clum A."/>
            <person name="Dos Santos R.A."/>
            <person name="Damasio A.R."/>
            <person name="Diallinas G."/>
            <person name="Emri T."/>
            <person name="Fekete E."/>
            <person name="Flipphi M."/>
            <person name="Freyberg S."/>
            <person name="Gallo A."/>
            <person name="Gournas C."/>
            <person name="Habgood R."/>
            <person name="Hainaut M."/>
            <person name="Harispe M.L."/>
            <person name="Henrissat B."/>
            <person name="Hilden K.S."/>
            <person name="Hope R."/>
            <person name="Hossain A."/>
            <person name="Karabika E."/>
            <person name="Karaffa L."/>
            <person name="Karanyi Z."/>
            <person name="Krasevec N."/>
            <person name="Kuo A."/>
            <person name="Kusch H."/>
            <person name="LaButti K."/>
            <person name="Lagendijk E.L."/>
            <person name="Lapidus A."/>
            <person name="Levasseur A."/>
            <person name="Lindquist E."/>
            <person name="Lipzen A."/>
            <person name="Logrieco A.F."/>
            <person name="MacCabe A."/>
            <person name="Maekelae M.R."/>
            <person name="Malavazi I."/>
            <person name="Melin P."/>
            <person name="Meyer V."/>
            <person name="Mielnichuk N."/>
            <person name="Miskei M."/>
            <person name="Molnar A.P."/>
            <person name="Mule G."/>
            <person name="Ngan C.Y."/>
            <person name="Orejas M."/>
            <person name="Orosz E."/>
            <person name="Ouedraogo J.P."/>
            <person name="Overkamp K.M."/>
            <person name="Park H.-S."/>
            <person name="Perrone G."/>
            <person name="Piumi F."/>
            <person name="Punt P.J."/>
            <person name="Ram A.F."/>
            <person name="Ramon A."/>
            <person name="Rauscher S."/>
            <person name="Record E."/>
            <person name="Riano-Pachon D.M."/>
            <person name="Robert V."/>
            <person name="Roehrig J."/>
            <person name="Ruller R."/>
            <person name="Salamov A."/>
            <person name="Salih N.S."/>
            <person name="Samson R.A."/>
            <person name="Sandor E."/>
            <person name="Sanguinetti M."/>
            <person name="Schuetze T."/>
            <person name="Sepcic K."/>
            <person name="Shelest E."/>
            <person name="Sherlock G."/>
            <person name="Sophianopoulou V."/>
            <person name="Squina F.M."/>
            <person name="Sun H."/>
            <person name="Susca A."/>
            <person name="Todd R.B."/>
            <person name="Tsang A."/>
            <person name="Unkles S.E."/>
            <person name="van de Wiele N."/>
            <person name="van Rossen-Uffink D."/>
            <person name="Oliveira J.V."/>
            <person name="Vesth T.C."/>
            <person name="Visser J."/>
            <person name="Yu J.-H."/>
            <person name="Zhou M."/>
            <person name="Andersen M.R."/>
            <person name="Archer D.B."/>
            <person name="Baker S.E."/>
            <person name="Benoit I."/>
            <person name="Brakhage A.A."/>
            <person name="Braus G.H."/>
            <person name="Fischer R."/>
            <person name="Frisvad J.C."/>
            <person name="Goldman G.H."/>
            <person name="Houbraken J."/>
            <person name="Oakley B."/>
            <person name="Pocsi I."/>
            <person name="Scazzocchio C."/>
            <person name="Seiboth B."/>
            <person name="vanKuyk P.A."/>
            <person name="Wortman J."/>
            <person name="Dyer P.S."/>
            <person name="Grigoriev I.V."/>
        </authorList>
    </citation>
    <scope>NUCLEOTIDE SEQUENCE [LARGE SCALE GENOMIC DNA]</scope>
    <source>
        <strain evidence="11">CBS 593.65</strain>
    </source>
</reference>
<evidence type="ECO:0000256" key="7">
    <source>
        <dbReference type="ARBA" id="ARBA00023242"/>
    </source>
</evidence>
<dbReference type="GO" id="GO:0000981">
    <property type="term" value="F:DNA-binding transcription factor activity, RNA polymerase II-specific"/>
    <property type="evidence" value="ECO:0007669"/>
    <property type="project" value="InterPro"/>
</dbReference>
<evidence type="ECO:0000256" key="5">
    <source>
        <dbReference type="ARBA" id="ARBA00023125"/>
    </source>
</evidence>
<evidence type="ECO:0000259" key="9">
    <source>
        <dbReference type="PROSITE" id="PS50048"/>
    </source>
</evidence>
<dbReference type="CDD" id="cd00067">
    <property type="entry name" value="GAL4"/>
    <property type="match status" value="1"/>
</dbReference>
<dbReference type="GO" id="GO:0003677">
    <property type="term" value="F:DNA binding"/>
    <property type="evidence" value="ECO:0007669"/>
    <property type="project" value="UniProtKB-KW"/>
</dbReference>
<dbReference type="Proteomes" id="UP000184356">
    <property type="component" value="Unassembled WGS sequence"/>
</dbReference>
<evidence type="ECO:0000256" key="1">
    <source>
        <dbReference type="ARBA" id="ARBA00004123"/>
    </source>
</evidence>
<feature type="compositionally biased region" description="Pro residues" evidence="8">
    <location>
        <begin position="136"/>
        <end position="145"/>
    </location>
</feature>
<dbReference type="Pfam" id="PF00172">
    <property type="entry name" value="Zn_clus"/>
    <property type="match status" value="1"/>
</dbReference>
<dbReference type="STRING" id="1036612.A0A1L9T4L1"/>
<keyword evidence="5" id="KW-0238">DNA-binding</keyword>
<dbReference type="PANTHER" id="PTHR31313:SF81">
    <property type="entry name" value="TY1 ENHANCER ACTIVATOR"/>
    <property type="match status" value="1"/>
</dbReference>
<evidence type="ECO:0000256" key="4">
    <source>
        <dbReference type="ARBA" id="ARBA00023015"/>
    </source>
</evidence>
<evidence type="ECO:0000256" key="8">
    <source>
        <dbReference type="SAM" id="MobiDB-lite"/>
    </source>
</evidence>
<proteinExistence type="predicted"/>
<comment type="subcellular location">
    <subcellularLocation>
        <location evidence="1">Nucleus</location>
    </subcellularLocation>
</comment>
<dbReference type="PANTHER" id="PTHR31313">
    <property type="entry name" value="TY1 ENHANCER ACTIVATOR"/>
    <property type="match status" value="1"/>
</dbReference>
<keyword evidence="2" id="KW-0479">Metal-binding</keyword>
<dbReference type="Gene3D" id="4.10.240.10">
    <property type="entry name" value="Zn(2)-C6 fungal-type DNA-binding domain"/>
    <property type="match status" value="1"/>
</dbReference>
<dbReference type="GO" id="GO:0005634">
    <property type="term" value="C:nucleus"/>
    <property type="evidence" value="ECO:0007669"/>
    <property type="project" value="UniProtKB-SubCell"/>
</dbReference>
<sequence>MTAQSADRQPDLSGSGTETASKPRHRASVACVACRERRTRCVVNTGQGACTQCLDSGQECIIKNDDQRRKPVSKAYVNLLQDRIQQLESALQEKETQSANQTHNSEPNQNSQTDASGENSSPSAQSDSHNVAVETPPSPDPPVFPHPDTLFQQQTSSNPHSSPSGSHTRKASMTHRLLSTRGHVSFDQLAGRQRYFGPTTNCHIYLDPSAESEESRGQAREQSRRTQRVLSTLSQASQDYLMQLYWKYYNSVIRVVDQEAFEEGREAGGGPFYSGFLHICILAAGYRFADKQRPDMVRITLAGRESLLHREAKYMLDYEMERPGGLPSIAALLLLGDLEVGCGRDNVGWLYSGMAYRLCFDVGLHLDRSGCGLSQSDIEIGRMTLWACVIFDRYWALFLGRPTALKPDDLEIYELSQQFDRLGTSQPGPEKSLEMQIYQALFELMELGGKITGIQHNMTSRNPDIDRVLHLRMAALDSELDRWYARLPQTLRYTAENASSAPPPFFLLHQQYYSTMIMLHRPFAGYDDILDSSGQRRGEDGASDPAGKHMSALSHATCTKCAGRIAQIFWQQRQRFDTRRIFVTGLQHAGNAATALVAAIASSTDLVSNDRHMRYLECLAAVLDDMTEAYQPAEQMAAILKSVLQELRELQPALQPSNSVPARRGSSADCDSEPDHMPSKRGPSTRTPANTHAMQSTSWPGESQFAKPATAAMSTIMPSPALTYQSMAEKPAARRYTDQENLIADSGIANMDDSWSIFSAPDRFAINNVMAGHGSPSAFCSPWPSADTPSFFRLANDATIEPGSMNSDFMHLVDDADRTAQGTAVVDSTMGAPGSIPEASGLSSHRITASTDSGFSPSNSRIRGQQGKRKAPGTRPDNIWTEIIS</sequence>
<evidence type="ECO:0000313" key="11">
    <source>
        <dbReference type="Proteomes" id="UP000184356"/>
    </source>
</evidence>
<dbReference type="GeneID" id="63756182"/>